<dbReference type="PANTHER" id="PTHR42940">
    <property type="entry name" value="ALCOHOL DEHYDROGENASE 1-RELATED"/>
    <property type="match status" value="1"/>
</dbReference>
<dbReference type="GO" id="GO:0046872">
    <property type="term" value="F:metal ion binding"/>
    <property type="evidence" value="ECO:0007669"/>
    <property type="project" value="UniProtKB-KW"/>
</dbReference>
<sequence length="84" mass="9295">RVGITWLYSACGKCNFCQRGNENLCGEARWTGKDVDGGYAEYMVISEDFAYPLPKSFSDSEAAPLLCAGVIGYRTLRLAEVIEF</sequence>
<dbReference type="EMBL" id="BART01036936">
    <property type="protein sequence ID" value="GAH15862.1"/>
    <property type="molecule type" value="Genomic_DNA"/>
</dbReference>
<feature type="non-terminal residue" evidence="6">
    <location>
        <position position="1"/>
    </location>
</feature>
<dbReference type="InterPro" id="IPR013154">
    <property type="entry name" value="ADH-like_N"/>
</dbReference>
<keyword evidence="3" id="KW-0862">Zinc</keyword>
<dbReference type="SUPFAM" id="SSF50129">
    <property type="entry name" value="GroES-like"/>
    <property type="match status" value="1"/>
</dbReference>
<dbReference type="Gene3D" id="3.90.180.10">
    <property type="entry name" value="Medium-chain alcohol dehydrogenases, catalytic domain"/>
    <property type="match status" value="1"/>
</dbReference>
<name>X1D6L4_9ZZZZ</name>
<protein>
    <recommendedName>
        <fullName evidence="5">Alcohol dehydrogenase-like N-terminal domain-containing protein</fullName>
    </recommendedName>
</protein>
<reference evidence="6" key="1">
    <citation type="journal article" date="2014" name="Front. Microbiol.">
        <title>High frequency of phylogenetically diverse reductive dehalogenase-homologous genes in deep subseafloor sedimentary metagenomes.</title>
        <authorList>
            <person name="Kawai M."/>
            <person name="Futagami T."/>
            <person name="Toyoda A."/>
            <person name="Takaki Y."/>
            <person name="Nishi S."/>
            <person name="Hori S."/>
            <person name="Arai W."/>
            <person name="Tsubouchi T."/>
            <person name="Morono Y."/>
            <person name="Uchiyama I."/>
            <person name="Ito T."/>
            <person name="Fujiyama A."/>
            <person name="Inagaki F."/>
            <person name="Takami H."/>
        </authorList>
    </citation>
    <scope>NUCLEOTIDE SEQUENCE</scope>
    <source>
        <strain evidence="6">Expedition CK06-06</strain>
    </source>
</reference>
<accession>X1D6L4</accession>
<comment type="caution">
    <text evidence="6">The sequence shown here is derived from an EMBL/GenBank/DDBJ whole genome shotgun (WGS) entry which is preliminary data.</text>
</comment>
<evidence type="ECO:0000313" key="6">
    <source>
        <dbReference type="EMBL" id="GAH15862.1"/>
    </source>
</evidence>
<dbReference type="GO" id="GO:0004022">
    <property type="term" value="F:alcohol dehydrogenase (NAD+) activity"/>
    <property type="evidence" value="ECO:0007669"/>
    <property type="project" value="TreeGrafter"/>
</dbReference>
<evidence type="ECO:0000256" key="1">
    <source>
        <dbReference type="ARBA" id="ARBA00001947"/>
    </source>
</evidence>
<dbReference type="InterPro" id="IPR011032">
    <property type="entry name" value="GroES-like_sf"/>
</dbReference>
<evidence type="ECO:0000259" key="5">
    <source>
        <dbReference type="Pfam" id="PF08240"/>
    </source>
</evidence>
<dbReference type="GO" id="GO:0005737">
    <property type="term" value="C:cytoplasm"/>
    <property type="evidence" value="ECO:0007669"/>
    <property type="project" value="TreeGrafter"/>
</dbReference>
<evidence type="ECO:0000256" key="2">
    <source>
        <dbReference type="ARBA" id="ARBA00022723"/>
    </source>
</evidence>
<evidence type="ECO:0000256" key="4">
    <source>
        <dbReference type="ARBA" id="ARBA00023002"/>
    </source>
</evidence>
<comment type="cofactor">
    <cofactor evidence="1">
        <name>Zn(2+)</name>
        <dbReference type="ChEBI" id="CHEBI:29105"/>
    </cofactor>
</comment>
<dbReference type="Pfam" id="PF08240">
    <property type="entry name" value="ADH_N"/>
    <property type="match status" value="1"/>
</dbReference>
<feature type="domain" description="Alcohol dehydrogenase-like N-terminal" evidence="5">
    <location>
        <begin position="1"/>
        <end position="55"/>
    </location>
</feature>
<keyword evidence="2" id="KW-0479">Metal-binding</keyword>
<dbReference type="PANTHER" id="PTHR42940:SF8">
    <property type="entry name" value="VACUOLAR PROTEIN SORTING-ASSOCIATED PROTEIN 11"/>
    <property type="match status" value="1"/>
</dbReference>
<organism evidence="6">
    <name type="scientific">marine sediment metagenome</name>
    <dbReference type="NCBI Taxonomy" id="412755"/>
    <lineage>
        <taxon>unclassified sequences</taxon>
        <taxon>metagenomes</taxon>
        <taxon>ecological metagenomes</taxon>
    </lineage>
</organism>
<dbReference type="Gene3D" id="3.40.50.720">
    <property type="entry name" value="NAD(P)-binding Rossmann-like Domain"/>
    <property type="match status" value="1"/>
</dbReference>
<keyword evidence="4" id="KW-0560">Oxidoreductase</keyword>
<gene>
    <name evidence="6" type="ORF">S01H4_62056</name>
</gene>
<evidence type="ECO:0000256" key="3">
    <source>
        <dbReference type="ARBA" id="ARBA00022833"/>
    </source>
</evidence>
<proteinExistence type="predicted"/>
<dbReference type="AlphaFoldDB" id="X1D6L4"/>